<evidence type="ECO:0000313" key="8">
    <source>
        <dbReference type="Proteomes" id="UP000294933"/>
    </source>
</evidence>
<evidence type="ECO:0000256" key="2">
    <source>
        <dbReference type="ARBA" id="ARBA00022741"/>
    </source>
</evidence>
<gene>
    <name evidence="6" type="ORF">BD410DRAFT_757305</name>
    <name evidence="7" type="ORF">BD410DRAFT_794354</name>
</gene>
<keyword evidence="4 5" id="KW-0067">ATP-binding</keyword>
<keyword evidence="3 5" id="KW-0418">Kinase</keyword>
<evidence type="ECO:0000256" key="1">
    <source>
        <dbReference type="ARBA" id="ARBA00022679"/>
    </source>
</evidence>
<feature type="binding site" evidence="5">
    <location>
        <position position="417"/>
    </location>
    <ligand>
        <name>Mg(2+)</name>
        <dbReference type="ChEBI" id="CHEBI:18420"/>
    </ligand>
</feature>
<dbReference type="InterPro" id="IPR004372">
    <property type="entry name" value="Ac/propionate_kinase"/>
</dbReference>
<dbReference type="EC" id="2.7.2.1" evidence="5"/>
<dbReference type="VEuPathDB" id="FungiDB:BD410DRAFT_757305"/>
<dbReference type="PANTHER" id="PTHR21060:SF15">
    <property type="entry name" value="ACETATE KINASE-RELATED"/>
    <property type="match status" value="1"/>
</dbReference>
<dbReference type="GO" id="GO:0006085">
    <property type="term" value="P:acetyl-CoA biosynthetic process"/>
    <property type="evidence" value="ECO:0007669"/>
    <property type="project" value="UniProtKB-UniRule"/>
</dbReference>
<dbReference type="GO" id="GO:0008776">
    <property type="term" value="F:acetate kinase activity"/>
    <property type="evidence" value="ECO:0007669"/>
    <property type="project" value="UniProtKB-UniRule"/>
</dbReference>
<proteinExistence type="inferred from homology"/>
<dbReference type="OrthoDB" id="67445at2759"/>
<dbReference type="PROSITE" id="PS01075">
    <property type="entry name" value="ACETATE_KINASE_1"/>
    <property type="match status" value="1"/>
</dbReference>
<dbReference type="GO" id="GO:0000287">
    <property type="term" value="F:magnesium ion binding"/>
    <property type="evidence" value="ECO:0007669"/>
    <property type="project" value="UniProtKB-UniRule"/>
</dbReference>
<dbReference type="HAMAP" id="MF_00020">
    <property type="entry name" value="Acetate_kinase"/>
    <property type="match status" value="1"/>
</dbReference>
<comment type="cofactor">
    <cofactor evidence="5">
        <name>Mg(2+)</name>
        <dbReference type="ChEBI" id="CHEBI:18420"/>
    </cofactor>
</comment>
<comment type="catalytic activity">
    <reaction evidence="5">
        <text>acetate + ATP = acetyl phosphate + ADP</text>
        <dbReference type="Rhea" id="RHEA:11352"/>
        <dbReference type="ChEBI" id="CHEBI:22191"/>
        <dbReference type="ChEBI" id="CHEBI:30089"/>
        <dbReference type="ChEBI" id="CHEBI:30616"/>
        <dbReference type="ChEBI" id="CHEBI:456216"/>
        <dbReference type="EC" id="2.7.2.1"/>
    </reaction>
</comment>
<evidence type="ECO:0000313" key="7">
    <source>
        <dbReference type="EMBL" id="TDL17389.1"/>
    </source>
</evidence>
<keyword evidence="2 5" id="KW-0547">Nucleotide-binding</keyword>
<dbReference type="PRINTS" id="PR00471">
    <property type="entry name" value="ACETATEKNASE"/>
</dbReference>
<comment type="similarity">
    <text evidence="5">Belongs to the acetokinase family.</text>
</comment>
<feature type="site" description="Transition state stabilizer" evidence="5">
    <location>
        <position position="257"/>
    </location>
</feature>
<dbReference type="VEuPathDB" id="FungiDB:BD410DRAFT_794354"/>
<feature type="site" description="Transition state stabilizer" evidence="5">
    <location>
        <position position="196"/>
    </location>
</feature>
<keyword evidence="5" id="KW-0460">Magnesium</keyword>
<keyword evidence="8" id="KW-1185">Reference proteome</keyword>
<feature type="binding site" evidence="5">
    <location>
        <position position="12"/>
    </location>
    <ligand>
        <name>Mg(2+)</name>
        <dbReference type="ChEBI" id="CHEBI:18420"/>
    </ligand>
</feature>
<dbReference type="STRING" id="50990.A0A4Y7PS49"/>
<name>A0A4Y7PS49_9AGAM</name>
<dbReference type="PANTHER" id="PTHR21060">
    <property type="entry name" value="ACETATE KINASE"/>
    <property type="match status" value="1"/>
</dbReference>
<organism evidence="7 8">
    <name type="scientific">Rickenella mellea</name>
    <dbReference type="NCBI Taxonomy" id="50990"/>
    <lineage>
        <taxon>Eukaryota</taxon>
        <taxon>Fungi</taxon>
        <taxon>Dikarya</taxon>
        <taxon>Basidiomycota</taxon>
        <taxon>Agaricomycotina</taxon>
        <taxon>Agaricomycetes</taxon>
        <taxon>Hymenochaetales</taxon>
        <taxon>Rickenellaceae</taxon>
        <taxon>Rickenella</taxon>
    </lineage>
</organism>
<reference evidence="7 8" key="1">
    <citation type="submission" date="2018-06" db="EMBL/GenBank/DDBJ databases">
        <title>A transcriptomic atlas of mushroom development highlights an independent origin of complex multicellularity.</title>
        <authorList>
            <consortium name="DOE Joint Genome Institute"/>
            <person name="Krizsan K."/>
            <person name="Almasi E."/>
            <person name="Merenyi Z."/>
            <person name="Sahu N."/>
            <person name="Viragh M."/>
            <person name="Koszo T."/>
            <person name="Mondo S."/>
            <person name="Kiss B."/>
            <person name="Balint B."/>
            <person name="Kues U."/>
            <person name="Barry K."/>
            <person name="Hegedus J.C."/>
            <person name="Henrissat B."/>
            <person name="Johnson J."/>
            <person name="Lipzen A."/>
            <person name="Ohm R."/>
            <person name="Nagy I."/>
            <person name="Pangilinan J."/>
            <person name="Yan J."/>
            <person name="Xiong Y."/>
            <person name="Grigoriev I.V."/>
            <person name="Hibbett D.S."/>
            <person name="Nagy L.G."/>
        </authorList>
    </citation>
    <scope>NUCLEOTIDE SEQUENCE [LARGE SCALE GENOMIC DNA]</scope>
    <source>
        <strain evidence="7 8">SZMC22713</strain>
    </source>
</reference>
<feature type="active site" description="Proton donor/acceptor" evidence="5">
    <location>
        <position position="164"/>
    </location>
</feature>
<feature type="binding site" evidence="5">
    <location>
        <position position="19"/>
    </location>
    <ligand>
        <name>ATP</name>
        <dbReference type="ChEBI" id="CHEBI:30616"/>
    </ligand>
</feature>
<keyword evidence="1 5" id="KW-0808">Transferase</keyword>
<dbReference type="PIRSF" id="PIRSF000722">
    <property type="entry name" value="Acetate_prop_kin"/>
    <property type="match status" value="1"/>
</dbReference>
<dbReference type="Gene3D" id="3.30.420.40">
    <property type="match status" value="2"/>
</dbReference>
<dbReference type="AlphaFoldDB" id="A0A4Y7PS49"/>
<dbReference type="EMBL" id="ML170361">
    <property type="protein sequence ID" value="TDL14276.1"/>
    <property type="molecule type" value="Genomic_DNA"/>
</dbReference>
<feature type="binding site" evidence="5">
    <location>
        <position position="108"/>
    </location>
    <ligand>
        <name>substrate</name>
    </ligand>
</feature>
<keyword evidence="5" id="KW-0479">Metal-binding</keyword>
<dbReference type="InterPro" id="IPR023865">
    <property type="entry name" value="Aliphatic_acid_kinase_CS"/>
</dbReference>
<accession>A0A4Y7PS49</accession>
<evidence type="ECO:0000256" key="4">
    <source>
        <dbReference type="ARBA" id="ARBA00022840"/>
    </source>
</evidence>
<evidence type="ECO:0000256" key="3">
    <source>
        <dbReference type="ARBA" id="ARBA00022777"/>
    </source>
</evidence>
<dbReference type="UniPathway" id="UPA00340">
    <property type="reaction ID" value="UER00458"/>
</dbReference>
<dbReference type="EMBL" id="ML170222">
    <property type="protein sequence ID" value="TDL17389.1"/>
    <property type="molecule type" value="Genomic_DNA"/>
</dbReference>
<dbReference type="PROSITE" id="PS01076">
    <property type="entry name" value="ACETATE_KINASE_2"/>
    <property type="match status" value="1"/>
</dbReference>
<dbReference type="InterPro" id="IPR043129">
    <property type="entry name" value="ATPase_NBD"/>
</dbReference>
<protein>
    <recommendedName>
        <fullName evidence="5">Probable acetate kinase</fullName>
        <ecNumber evidence="5">2.7.2.1</ecNumber>
    </recommendedName>
    <alternativeName>
        <fullName evidence="5">Acetokinase</fullName>
    </alternativeName>
</protein>
<dbReference type="GO" id="GO:0005524">
    <property type="term" value="F:ATP binding"/>
    <property type="evidence" value="ECO:0007669"/>
    <property type="project" value="UniProtKB-KW"/>
</dbReference>
<evidence type="ECO:0000256" key="5">
    <source>
        <dbReference type="HAMAP-Rule" id="MF_03131"/>
    </source>
</evidence>
<dbReference type="Proteomes" id="UP000294933">
    <property type="component" value="Unassembled WGS sequence"/>
</dbReference>
<dbReference type="GO" id="GO:0006083">
    <property type="term" value="P:acetate metabolic process"/>
    <property type="evidence" value="ECO:0007669"/>
    <property type="project" value="TreeGrafter"/>
</dbReference>
<evidence type="ECO:0000313" key="6">
    <source>
        <dbReference type="EMBL" id="TDL14276.1"/>
    </source>
</evidence>
<dbReference type="NCBIfam" id="TIGR00016">
    <property type="entry name" value="ackA"/>
    <property type="match status" value="1"/>
</dbReference>
<dbReference type="InterPro" id="IPR000890">
    <property type="entry name" value="Aliphatic_acid_kin_short-chain"/>
</dbReference>
<dbReference type="SUPFAM" id="SSF53067">
    <property type="entry name" value="Actin-like ATPase domain"/>
    <property type="match status" value="2"/>
</dbReference>
<feature type="binding site" evidence="5">
    <location>
        <begin position="224"/>
        <end position="228"/>
    </location>
    <ligand>
        <name>ATP</name>
        <dbReference type="ChEBI" id="CHEBI:30616"/>
    </ligand>
</feature>
<dbReference type="Pfam" id="PF00871">
    <property type="entry name" value="Acetate_kinase"/>
    <property type="match status" value="1"/>
</dbReference>
<comment type="pathway">
    <text evidence="5">Metabolic intermediate biosynthesis; acetyl-CoA biosynthesis; acetyl-CoA from acetate: step 1/2.</text>
</comment>
<comment type="caution">
    <text evidence="5">Lacks conserved residue(s) required for the propagation of feature annotation.</text>
</comment>
<sequence length="433" mass="46802">MRNSRNLILSLNAGSSSLKISIFRPTGLTDSISTEEPVSRLLNASLSNLSSPPVHFSFSCNAPISHTQEFGDEIHGVRDHESGFEYFLSFLQRETSLEKDDIAHVCHRVVHGGDYSGPVLISEESYHHIESLSDLAPLHNGAALTVIKACLKILPASNSIAYFDSSFHATIPAHISTYLIDTEIAKQKNLKKYGFHGLSYEFILRTVAQHLSKPISETNLIVMHLGAGASVCVIKDGKSLDTSMGLTPVDGLPGATRSGAIDPSLIFHYTSAAGKISHSATGSVHVTEAEDILNRRSGWEAVAGTTDFGEIVHGAFLHPPLHKYQLAFDIFVDRIINYLGSYFLKLGGSAHLDALVFSGGIGERSKELRASVIERCECLGFKLDARANQNVNKAVGNILEIGKSEGGAKVLVCNTDEQLEMARQCAVSKGFGN</sequence>